<dbReference type="Proteomes" id="UP000064967">
    <property type="component" value="Chromosome"/>
</dbReference>
<dbReference type="EMBL" id="CP012333">
    <property type="protein sequence ID" value="AKU93968.1"/>
    <property type="molecule type" value="Genomic_DNA"/>
</dbReference>
<reference evidence="1 2" key="1">
    <citation type="submission" date="2015-08" db="EMBL/GenBank/DDBJ databases">
        <authorList>
            <person name="Babu N.S."/>
            <person name="Beckwith C.J."/>
            <person name="Beseler K.G."/>
            <person name="Brison A."/>
            <person name="Carone J.V."/>
            <person name="Caskin T.P."/>
            <person name="Diamond M."/>
            <person name="Durham M.E."/>
            <person name="Foxe J.M."/>
            <person name="Go M."/>
            <person name="Henderson B.A."/>
            <person name="Jones I.B."/>
            <person name="McGettigan J.A."/>
            <person name="Micheletti S.J."/>
            <person name="Nasrallah M.E."/>
            <person name="Ortiz D."/>
            <person name="Piller C.R."/>
            <person name="Privatt S.R."/>
            <person name="Schneider S.L."/>
            <person name="Sharp S."/>
            <person name="Smith T.C."/>
            <person name="Stanton J.D."/>
            <person name="Ullery H.E."/>
            <person name="Wilson R.J."/>
            <person name="Serrano M.G."/>
            <person name="Buck G."/>
            <person name="Lee V."/>
            <person name="Wang Y."/>
            <person name="Carvalho R."/>
            <person name="Voegtly L."/>
            <person name="Shi R."/>
            <person name="Duckworth R."/>
            <person name="Johnson A."/>
            <person name="Loviza R."/>
            <person name="Walstead R."/>
            <person name="Shah Z."/>
            <person name="Kiflezghi M."/>
            <person name="Wade K."/>
            <person name="Ball S.L."/>
            <person name="Bradley K.W."/>
            <person name="Asai D.J."/>
            <person name="Bowman C.A."/>
            <person name="Russell D.A."/>
            <person name="Pope W.H."/>
            <person name="Jacobs-Sera D."/>
            <person name="Hendrix R.W."/>
            <person name="Hatfull G.F."/>
        </authorList>
    </citation>
    <scope>NUCLEOTIDE SEQUENCE [LARGE SCALE GENOMIC DNA]</scope>
    <source>
        <strain evidence="1 2">DSM 27648</strain>
    </source>
</reference>
<proteinExistence type="predicted"/>
<keyword evidence="2" id="KW-1185">Reference proteome</keyword>
<gene>
    <name evidence="1" type="ORF">AKJ09_00632</name>
</gene>
<dbReference type="AlphaFoldDB" id="A0A0K1PKA1"/>
<accession>A0A0K1PKA1</accession>
<evidence type="ECO:0000313" key="2">
    <source>
        <dbReference type="Proteomes" id="UP000064967"/>
    </source>
</evidence>
<evidence type="ECO:0000313" key="1">
    <source>
        <dbReference type="EMBL" id="AKU93968.1"/>
    </source>
</evidence>
<dbReference type="KEGG" id="llu:AKJ09_00632"/>
<dbReference type="RefSeq" id="WP_146645638.1">
    <property type="nucleotide sequence ID" value="NZ_CP012333.1"/>
</dbReference>
<name>A0A0K1PKA1_9BACT</name>
<protein>
    <submittedName>
        <fullName evidence="1">Uncharacterized protein</fullName>
    </submittedName>
</protein>
<organism evidence="1 2">
    <name type="scientific">Labilithrix luteola</name>
    <dbReference type="NCBI Taxonomy" id="1391654"/>
    <lineage>
        <taxon>Bacteria</taxon>
        <taxon>Pseudomonadati</taxon>
        <taxon>Myxococcota</taxon>
        <taxon>Polyangia</taxon>
        <taxon>Polyangiales</taxon>
        <taxon>Labilitrichaceae</taxon>
        <taxon>Labilithrix</taxon>
    </lineage>
</organism>
<dbReference type="STRING" id="1391654.AKJ09_00632"/>
<sequence>MNCALPTTCSACQSRRFVYVPSWRTSYGGRRPESHSETEPFWSNQAAADNRMLMAMPVPPESVWQPPRQYNVPLSLRICANCGAAQPFVDPTTLQALVDASGGQAVYVDHDTPTGPYRT</sequence>